<name>A0A9D1T8C3_9FIRM</name>
<dbReference type="EMBL" id="DVOS01000028">
    <property type="protein sequence ID" value="HIV22783.1"/>
    <property type="molecule type" value="Genomic_DNA"/>
</dbReference>
<keyword evidence="1" id="KW-0472">Membrane</keyword>
<reference evidence="2" key="1">
    <citation type="submission" date="2020-10" db="EMBL/GenBank/DDBJ databases">
        <authorList>
            <person name="Gilroy R."/>
        </authorList>
    </citation>
    <scope>NUCLEOTIDE SEQUENCE</scope>
    <source>
        <strain evidence="2">ChiBcec6-7307</strain>
    </source>
</reference>
<gene>
    <name evidence="2" type="ORF">IAC80_02465</name>
</gene>
<dbReference type="AlphaFoldDB" id="A0A9D1T8C3"/>
<keyword evidence="1" id="KW-1133">Transmembrane helix</keyword>
<protein>
    <submittedName>
        <fullName evidence="2">Uncharacterized protein</fullName>
    </submittedName>
</protein>
<evidence type="ECO:0000313" key="3">
    <source>
        <dbReference type="Proteomes" id="UP000886889"/>
    </source>
</evidence>
<sequence length="52" mass="5269">MNEKERAYRAMKGAGTAGLTLGIIALAVGLAVGVLSIISGARLLKAKNGVMI</sequence>
<comment type="caution">
    <text evidence="2">The sequence shown here is derived from an EMBL/GenBank/DDBJ whole genome shotgun (WGS) entry which is preliminary data.</text>
</comment>
<evidence type="ECO:0000313" key="2">
    <source>
        <dbReference type="EMBL" id="HIV22783.1"/>
    </source>
</evidence>
<proteinExistence type="predicted"/>
<reference evidence="2" key="2">
    <citation type="journal article" date="2021" name="PeerJ">
        <title>Extensive microbial diversity within the chicken gut microbiome revealed by metagenomics and culture.</title>
        <authorList>
            <person name="Gilroy R."/>
            <person name="Ravi A."/>
            <person name="Getino M."/>
            <person name="Pursley I."/>
            <person name="Horton D.L."/>
            <person name="Alikhan N.F."/>
            <person name="Baker D."/>
            <person name="Gharbi K."/>
            <person name="Hall N."/>
            <person name="Watson M."/>
            <person name="Adriaenssens E.M."/>
            <person name="Foster-Nyarko E."/>
            <person name="Jarju S."/>
            <person name="Secka A."/>
            <person name="Antonio M."/>
            <person name="Oren A."/>
            <person name="Chaudhuri R.R."/>
            <person name="La Ragione R."/>
            <person name="Hildebrand F."/>
            <person name="Pallen M.J."/>
        </authorList>
    </citation>
    <scope>NUCLEOTIDE SEQUENCE</scope>
    <source>
        <strain evidence="2">ChiBcec6-7307</strain>
    </source>
</reference>
<dbReference type="Proteomes" id="UP000886889">
    <property type="component" value="Unassembled WGS sequence"/>
</dbReference>
<evidence type="ECO:0000256" key="1">
    <source>
        <dbReference type="SAM" id="Phobius"/>
    </source>
</evidence>
<accession>A0A9D1T8C3</accession>
<organism evidence="2 3">
    <name type="scientific">Candidatus Merdiplasma excrementigallinarum</name>
    <dbReference type="NCBI Taxonomy" id="2840864"/>
    <lineage>
        <taxon>Bacteria</taxon>
        <taxon>Bacillati</taxon>
        <taxon>Bacillota</taxon>
        <taxon>Clostridia</taxon>
        <taxon>Lachnospirales</taxon>
        <taxon>Lachnospiraceae</taxon>
        <taxon>Lachnospiraceae incertae sedis</taxon>
        <taxon>Candidatus Merdiplasma</taxon>
    </lineage>
</organism>
<keyword evidence="1" id="KW-0812">Transmembrane</keyword>
<feature type="transmembrane region" description="Helical" evidence="1">
    <location>
        <begin position="20"/>
        <end position="44"/>
    </location>
</feature>